<reference evidence="1" key="2">
    <citation type="submission" date="2015-06" db="UniProtKB">
        <authorList>
            <consortium name="EnsemblMetazoa"/>
        </authorList>
    </citation>
    <scope>IDENTIFICATION</scope>
</reference>
<proteinExistence type="predicted"/>
<dbReference type="HOGENOM" id="CLU_3369077_0_0_1"/>
<dbReference type="Proteomes" id="UP000015104">
    <property type="component" value="Unassembled WGS sequence"/>
</dbReference>
<evidence type="ECO:0000313" key="1">
    <source>
        <dbReference type="EnsemblMetazoa" id="tetur20g01600.1"/>
    </source>
</evidence>
<sequence length="35" mass="4312">MNRRLINRFFGNGQKLLDKDTDNDIIFIKKYYFTL</sequence>
<accession>T1KT17</accession>
<dbReference type="EnsemblMetazoa" id="tetur20g01600.1">
    <property type="protein sequence ID" value="tetur20g01600.1"/>
    <property type="gene ID" value="tetur20g01600"/>
</dbReference>
<keyword evidence="2" id="KW-1185">Reference proteome</keyword>
<protein>
    <submittedName>
        <fullName evidence="1">Uncharacterized protein</fullName>
    </submittedName>
</protein>
<organism evidence="1 2">
    <name type="scientific">Tetranychus urticae</name>
    <name type="common">Two-spotted spider mite</name>
    <dbReference type="NCBI Taxonomy" id="32264"/>
    <lineage>
        <taxon>Eukaryota</taxon>
        <taxon>Metazoa</taxon>
        <taxon>Ecdysozoa</taxon>
        <taxon>Arthropoda</taxon>
        <taxon>Chelicerata</taxon>
        <taxon>Arachnida</taxon>
        <taxon>Acari</taxon>
        <taxon>Acariformes</taxon>
        <taxon>Trombidiformes</taxon>
        <taxon>Prostigmata</taxon>
        <taxon>Eleutherengona</taxon>
        <taxon>Raphignathae</taxon>
        <taxon>Tetranychoidea</taxon>
        <taxon>Tetranychidae</taxon>
        <taxon>Tetranychus</taxon>
    </lineage>
</organism>
<dbReference type="AlphaFoldDB" id="T1KT17"/>
<name>T1KT17_TETUR</name>
<evidence type="ECO:0000313" key="2">
    <source>
        <dbReference type="Proteomes" id="UP000015104"/>
    </source>
</evidence>
<reference evidence="2" key="1">
    <citation type="submission" date="2011-08" db="EMBL/GenBank/DDBJ databases">
        <authorList>
            <person name="Rombauts S."/>
        </authorList>
    </citation>
    <scope>NUCLEOTIDE SEQUENCE</scope>
    <source>
        <strain evidence="2">London</strain>
    </source>
</reference>
<dbReference type="EMBL" id="CAEY01000513">
    <property type="status" value="NOT_ANNOTATED_CDS"/>
    <property type="molecule type" value="Genomic_DNA"/>
</dbReference>